<keyword evidence="3" id="KW-1185">Reference proteome</keyword>
<organism evidence="2 3">
    <name type="scientific">Cohnella soli</name>
    <dbReference type="NCBI Taxonomy" id="425005"/>
    <lineage>
        <taxon>Bacteria</taxon>
        <taxon>Bacillati</taxon>
        <taxon>Bacillota</taxon>
        <taxon>Bacilli</taxon>
        <taxon>Bacillales</taxon>
        <taxon>Paenibacillaceae</taxon>
        <taxon>Cohnella</taxon>
    </lineage>
</organism>
<feature type="compositionally biased region" description="Basic and acidic residues" evidence="1">
    <location>
        <begin position="28"/>
        <end position="52"/>
    </location>
</feature>
<accession>A0ABW0HZJ5</accession>
<evidence type="ECO:0000256" key="1">
    <source>
        <dbReference type="SAM" id="MobiDB-lite"/>
    </source>
</evidence>
<proteinExistence type="predicted"/>
<evidence type="ECO:0000313" key="3">
    <source>
        <dbReference type="Proteomes" id="UP001596113"/>
    </source>
</evidence>
<reference evidence="3" key="1">
    <citation type="journal article" date="2019" name="Int. J. Syst. Evol. Microbiol.">
        <title>The Global Catalogue of Microorganisms (GCM) 10K type strain sequencing project: providing services to taxonomists for standard genome sequencing and annotation.</title>
        <authorList>
            <consortium name="The Broad Institute Genomics Platform"/>
            <consortium name="The Broad Institute Genome Sequencing Center for Infectious Disease"/>
            <person name="Wu L."/>
            <person name="Ma J."/>
        </authorList>
    </citation>
    <scope>NUCLEOTIDE SEQUENCE [LARGE SCALE GENOMIC DNA]</scope>
    <source>
        <strain evidence="3">CGMCC 1.18575</strain>
    </source>
</reference>
<feature type="region of interest" description="Disordered" evidence="1">
    <location>
        <begin position="28"/>
        <end position="66"/>
    </location>
</feature>
<sequence length="66" mass="7712">MIFHEHELKVISADRYEQWERRIREVADRKAAKRENKAAKRRTSESKNDKEGCTNAPSLSLLVKAD</sequence>
<dbReference type="Proteomes" id="UP001596113">
    <property type="component" value="Unassembled WGS sequence"/>
</dbReference>
<dbReference type="EMBL" id="JBHSMI010000052">
    <property type="protein sequence ID" value="MFC5406419.1"/>
    <property type="molecule type" value="Genomic_DNA"/>
</dbReference>
<name>A0ABW0HZJ5_9BACL</name>
<dbReference type="RefSeq" id="WP_378138494.1">
    <property type="nucleotide sequence ID" value="NZ_JBHSMI010000052.1"/>
</dbReference>
<protein>
    <recommendedName>
        <fullName evidence="4">PH domain-containing protein</fullName>
    </recommendedName>
</protein>
<evidence type="ECO:0000313" key="2">
    <source>
        <dbReference type="EMBL" id="MFC5406419.1"/>
    </source>
</evidence>
<gene>
    <name evidence="2" type="ORF">ACFPOF_27120</name>
</gene>
<comment type="caution">
    <text evidence="2">The sequence shown here is derived from an EMBL/GenBank/DDBJ whole genome shotgun (WGS) entry which is preliminary data.</text>
</comment>
<evidence type="ECO:0008006" key="4">
    <source>
        <dbReference type="Google" id="ProtNLM"/>
    </source>
</evidence>